<sequence length="1969" mass="216268">MDTLRLAQSGAAAAPAPSVADAFAAQLVPTAVMRTPGGNYLIRASVAFTPVPGTESNGEIDEWPWWIAKRFTQDPKAEAEDFIRVLVRRAMDDATGQLSKPAINAFRTAYGKIAADDESALTRLTEIWRTWFDAMPSLRAILRDAATKTAGDKTDMYQDANGGPNGTPDVISVPRTELARQTTLGRARNLIESLAGAQSVADREMSREQRDLRKAALPGPAQCPWSKLPLGSARTVILRCLLGKTAEDLVKRAASELRLAWALESSQLQSEALEQEAAEFEKNVDKSQPPDATLVAWRQELEQAAKALPMPTDEDKYEPHRWEAMPAEEWAKQLGAYLEDERRWLELTLAFQLAEQRDAAKKYAESCRDCADACSAATVQLADYLGKLKDHRVAHRASHIETTAQSAVGTAFNDAAAKDAAAQLASTLQDYGRPEEVEAKMKVMQRRWHALQGMPALMRAMHLTMDIEFTLTEGELNGLDAKLTGKGGLADPAYFLEFALAATDPQDGRNLVHQTLWTLTKLRLPADDEQESGGHCWPSTTEEWALRSATKQNLPVASTPEDSGFLDQVDAVIDLDAPLMANGQVFKRYDVFSLDVTIASEAEQRRQAAEAQVRDARTPLPEDDKVPAAKTFERKSLDMPEAEQNSAAETSTLKTGGLQIVDRFRQGAVIDEIFTSCNAQSREGRRVDANDLLIGYRFDVGLPQMDGSPRHWSSLSSRIVRYSHVAPEDLADLDVVANAFSPPGDDGVRPADGATVAMGTRLVRNSQSGIASGGKETAFAEQLVVVWDGDPIGMRTGSFEGFAEATDLPVTRVLSLPTSGGSRPHRLRLGGAYALGARAVLVGGVCAPLGRAINMYDGGLGRGMAYPSKASEVQRFLRQERIGPPIVAVEAAILIGEFGSERKGIDGKDMVVRSQPGVGGVDAEDGWRFAPDETARMLFAPLVNLDFAVMHSVFDAAARRLDRAPPGGLQDVDYDSDWGGFPLFDPREPPVAAAIRGTYRRYETHDELGKERPQKITPGGFAVFRKRTKLAAKIDPPRKRQEYYPDPAARELVIALRYPDQPDRYLAGEAIRVSFYATAKAAASMNPGYPDARPVRIKVKAVPSSATPLASHDDLRKRAAEAGVPFTALEPTADGVPVMTLTLCLAPGEDFEVETWCLPSRQSLQAWFDLPEAMALIMGCAIDNAFVKSCLSLAQNTSGTADDAILLRRGEASIPWSAVKRAASAVYDTLLRRPLPDIASVRRLRAIHTSGLPKDDPVIDEVRLLRLSAATQKTWLESGFGPDKDEDGGSNVVVLGLAGFDPDTTETVELHAEAVMPIGGTFDNLELGRNYYGRARGEWPRTQPDPDGQPEPIKKSQRQGNAGKAGNNEPSYMDELFGFDVARDGKAAPRLGQGIVARWPIRRTQQVPADLAALTRQGRQLKDRQRDAEPTDTKSRAVLEGIFPDTLARRVKLWLVATSRTARHIPDRSSYPTPAEAEIDRDRMFRKSRPVREVILPATERPAALTTKSLLPAYVWTNEGSKRERRTKVRIRLRRPWWTSGEDERLGIVVWPPNLMDAKGTLERDEWTNAELEQGIVRRKSPLAPNEGPNEIDLHRFAAPGATAKWREGFFTDADLGIGGSFVTRWGADPIFASEEMAWLIDDAAFRDVSASRADFVRPIDLIATENEDFAAHWLRAERYKPRFVENALMPIPNADDDGRKDEDAEKDKVDDKDKAKSEAAKRTPEFMLVSLVTYTPRFDPDFEHWYVDVDLDVGNARDPFVRFGLVRFQPFAKRHLQVSQPVAEWVQVAGYFRDVSASRIPVDGRDWVKVDIGMATGVASGKQPDAKGAGTAAGETPLLRLTLIEVTRSPHGQILERVARLDPEELKDEVFARAIDSTAGGLVVTTRQVNGGASRLLDLRLPIPSHGEAYGVHYAVLVEEVTTTPRSTFSNEPIRGDADILEGERFIESGVRFAVRVEIDEAVPPPEG</sequence>
<dbReference type="Proteomes" id="UP000291892">
    <property type="component" value="Unassembled WGS sequence"/>
</dbReference>
<name>A0AAE8Q3J0_9HYPH</name>
<reference evidence="2 3" key="1">
    <citation type="submission" date="2019-02" db="EMBL/GenBank/DDBJ databases">
        <title>The genomic architecture of introgression among sibling species of bacteria.</title>
        <authorList>
            <person name="Cavassim M.I.A."/>
            <person name="Moeskjaer S."/>
            <person name="Moslemi C."/>
            <person name="Fields B."/>
            <person name="Bachmann A."/>
            <person name="Vilhjalmsson B."/>
            <person name="Schierup M.H."/>
            <person name="Young J.P.W."/>
            <person name="Andersen S.U."/>
        </authorList>
    </citation>
    <scope>NUCLEOTIDE SEQUENCE [LARGE SCALE GENOMIC DNA]</scope>
    <source>
        <strain evidence="2 3">SM42</strain>
    </source>
</reference>
<feature type="compositionally biased region" description="Basic and acidic residues" evidence="1">
    <location>
        <begin position="1697"/>
        <end position="1719"/>
    </location>
</feature>
<gene>
    <name evidence="2" type="ORF">ELG94_39435</name>
</gene>
<feature type="compositionally biased region" description="Basic and acidic residues" evidence="1">
    <location>
        <begin position="609"/>
        <end position="638"/>
    </location>
</feature>
<dbReference type="RefSeq" id="WP_130823009.1">
    <property type="nucleotide sequence ID" value="NZ_SIKX01000009.1"/>
</dbReference>
<accession>A0AAE8Q3J0</accession>
<comment type="caution">
    <text evidence="2">The sequence shown here is derived from an EMBL/GenBank/DDBJ whole genome shotgun (WGS) entry which is preliminary data.</text>
</comment>
<proteinExistence type="predicted"/>
<protein>
    <submittedName>
        <fullName evidence="2">Uncharacterized protein</fullName>
    </submittedName>
</protein>
<feature type="region of interest" description="Disordered" evidence="1">
    <location>
        <begin position="1691"/>
        <end position="1719"/>
    </location>
</feature>
<feature type="region of interest" description="Disordered" evidence="1">
    <location>
        <begin position="609"/>
        <end position="651"/>
    </location>
</feature>
<evidence type="ECO:0000313" key="2">
    <source>
        <dbReference type="EMBL" id="TBF00950.1"/>
    </source>
</evidence>
<evidence type="ECO:0000313" key="3">
    <source>
        <dbReference type="Proteomes" id="UP000291892"/>
    </source>
</evidence>
<organism evidence="2 3">
    <name type="scientific">Rhizobium ruizarguesonis</name>
    <dbReference type="NCBI Taxonomy" id="2081791"/>
    <lineage>
        <taxon>Bacteria</taxon>
        <taxon>Pseudomonadati</taxon>
        <taxon>Pseudomonadota</taxon>
        <taxon>Alphaproteobacteria</taxon>
        <taxon>Hyphomicrobiales</taxon>
        <taxon>Rhizobiaceae</taxon>
        <taxon>Rhizobium/Agrobacterium group</taxon>
        <taxon>Rhizobium</taxon>
    </lineage>
</organism>
<dbReference type="EMBL" id="SIKX01000009">
    <property type="protein sequence ID" value="TBF00950.1"/>
    <property type="molecule type" value="Genomic_DNA"/>
</dbReference>
<feature type="region of interest" description="Disordered" evidence="1">
    <location>
        <begin position="1335"/>
        <end position="1371"/>
    </location>
</feature>
<evidence type="ECO:0000256" key="1">
    <source>
        <dbReference type="SAM" id="MobiDB-lite"/>
    </source>
</evidence>